<dbReference type="GO" id="GO:0016020">
    <property type="term" value="C:membrane"/>
    <property type="evidence" value="ECO:0007669"/>
    <property type="project" value="UniProtKB-SubCell"/>
</dbReference>
<dbReference type="NCBIfam" id="TIGR00229">
    <property type="entry name" value="sensory_box"/>
    <property type="match status" value="1"/>
</dbReference>
<dbReference type="OrthoDB" id="446897at2"/>
<dbReference type="Gene3D" id="1.10.287.130">
    <property type="match status" value="1"/>
</dbReference>
<dbReference type="SMART" id="SM00387">
    <property type="entry name" value="HATPase_c"/>
    <property type="match status" value="1"/>
</dbReference>
<dbReference type="PANTHER" id="PTHR45339">
    <property type="entry name" value="HYBRID SIGNAL TRANSDUCTION HISTIDINE KINASE J"/>
    <property type="match status" value="1"/>
</dbReference>
<dbReference type="InterPro" id="IPR001610">
    <property type="entry name" value="PAC"/>
</dbReference>
<dbReference type="InterPro" id="IPR005467">
    <property type="entry name" value="His_kinase_dom"/>
</dbReference>
<evidence type="ECO:0000256" key="13">
    <source>
        <dbReference type="ARBA" id="ARBA00074306"/>
    </source>
</evidence>
<evidence type="ECO:0000256" key="11">
    <source>
        <dbReference type="ARBA" id="ARBA00023136"/>
    </source>
</evidence>
<dbReference type="Pfam" id="PF13426">
    <property type="entry name" value="PAS_9"/>
    <property type="match status" value="1"/>
</dbReference>
<evidence type="ECO:0000259" key="19">
    <source>
        <dbReference type="PROSITE" id="PS50113"/>
    </source>
</evidence>
<dbReference type="InterPro" id="IPR000014">
    <property type="entry name" value="PAS"/>
</dbReference>
<dbReference type="PRINTS" id="PR00344">
    <property type="entry name" value="BCTRLSENSOR"/>
</dbReference>
<dbReference type="Pfam" id="PF01590">
    <property type="entry name" value="GAF"/>
    <property type="match status" value="1"/>
</dbReference>
<dbReference type="CDD" id="cd19920">
    <property type="entry name" value="REC_PA4781-like"/>
    <property type="match status" value="1"/>
</dbReference>
<dbReference type="Gene3D" id="3.40.50.2300">
    <property type="match status" value="3"/>
</dbReference>
<dbReference type="Pfam" id="PF08447">
    <property type="entry name" value="PAS_3"/>
    <property type="match status" value="1"/>
</dbReference>
<dbReference type="SUPFAM" id="SSF55785">
    <property type="entry name" value="PYP-like sensor domain (PAS domain)"/>
    <property type="match status" value="2"/>
</dbReference>
<proteinExistence type="inferred from homology"/>
<dbReference type="Gene3D" id="2.10.70.100">
    <property type="match status" value="1"/>
</dbReference>
<feature type="domain" description="Histidine kinase" evidence="16">
    <location>
        <begin position="766"/>
        <end position="997"/>
    </location>
</feature>
<dbReference type="InterPro" id="IPR035965">
    <property type="entry name" value="PAS-like_dom_sf"/>
</dbReference>
<evidence type="ECO:0000256" key="15">
    <source>
        <dbReference type="SAM" id="Coils"/>
    </source>
</evidence>
<gene>
    <name evidence="20" type="ORF">M595_4657</name>
</gene>
<evidence type="ECO:0000256" key="9">
    <source>
        <dbReference type="ARBA" id="ARBA00022840"/>
    </source>
</evidence>
<dbReference type="CDD" id="cd16922">
    <property type="entry name" value="HATPase_EvgS-ArcB-TorS-like"/>
    <property type="match status" value="1"/>
</dbReference>
<dbReference type="AlphaFoldDB" id="U7QC27"/>
<dbReference type="InterPro" id="IPR001789">
    <property type="entry name" value="Sig_transdc_resp-reg_receiver"/>
</dbReference>
<evidence type="ECO:0000259" key="18">
    <source>
        <dbReference type="PROSITE" id="PS50112"/>
    </source>
</evidence>
<dbReference type="SMART" id="SM00065">
    <property type="entry name" value="GAF"/>
    <property type="match status" value="1"/>
</dbReference>
<keyword evidence="7" id="KW-0547">Nucleotide-binding</keyword>
<feature type="domain" description="Response regulatory" evidence="17">
    <location>
        <begin position="184"/>
        <end position="300"/>
    </location>
</feature>
<evidence type="ECO:0000256" key="3">
    <source>
        <dbReference type="ARBA" id="ARBA00006402"/>
    </source>
</evidence>
<dbReference type="EMBL" id="AUZM01000059">
    <property type="protein sequence ID" value="ERT05389.1"/>
    <property type="molecule type" value="Genomic_DNA"/>
</dbReference>
<evidence type="ECO:0000256" key="12">
    <source>
        <dbReference type="ARBA" id="ARBA00023306"/>
    </source>
</evidence>
<dbReference type="GO" id="GO:0000155">
    <property type="term" value="F:phosphorelay sensor kinase activity"/>
    <property type="evidence" value="ECO:0007669"/>
    <property type="project" value="InterPro"/>
</dbReference>
<dbReference type="EC" id="2.7.13.3" evidence="4"/>
<dbReference type="PROSITE" id="PS50110">
    <property type="entry name" value="RESPONSE_REGULATORY"/>
    <property type="match status" value="3"/>
</dbReference>
<reference evidence="20 21" key="1">
    <citation type="journal article" date="2013" name="Front. Microbiol.">
        <title>Comparative genomic analyses of the cyanobacterium, Lyngbya aestuarii BL J, a powerful hydrogen producer.</title>
        <authorList>
            <person name="Kothari A."/>
            <person name="Vaughn M."/>
            <person name="Garcia-Pichel F."/>
        </authorList>
    </citation>
    <scope>NUCLEOTIDE SEQUENCE [LARGE SCALE GENOMIC DNA]</scope>
    <source>
        <strain evidence="20 21">BL J</strain>
    </source>
</reference>
<dbReference type="InterPro" id="IPR013655">
    <property type="entry name" value="PAS_fold_3"/>
</dbReference>
<dbReference type="InterPro" id="IPR003018">
    <property type="entry name" value="GAF"/>
</dbReference>
<keyword evidence="10" id="KW-0902">Two-component regulatory system</keyword>
<dbReference type="PROSITE" id="PS50113">
    <property type="entry name" value="PAC"/>
    <property type="match status" value="2"/>
</dbReference>
<evidence type="ECO:0000256" key="6">
    <source>
        <dbReference type="ARBA" id="ARBA00022679"/>
    </source>
</evidence>
<keyword evidence="12" id="KW-0131">Cell cycle</keyword>
<evidence type="ECO:0000256" key="7">
    <source>
        <dbReference type="ARBA" id="ARBA00022741"/>
    </source>
</evidence>
<dbReference type="CDD" id="cd17546">
    <property type="entry name" value="REC_hyHK_CKI1_RcsC-like"/>
    <property type="match status" value="1"/>
</dbReference>
<feature type="domain" description="Response regulatory" evidence="17">
    <location>
        <begin position="1023"/>
        <end position="1156"/>
    </location>
</feature>
<evidence type="ECO:0000313" key="21">
    <source>
        <dbReference type="Proteomes" id="UP000017127"/>
    </source>
</evidence>
<dbReference type="Gene3D" id="3.30.565.10">
    <property type="entry name" value="Histidine kinase-like ATPase, C-terminal domain"/>
    <property type="match status" value="1"/>
</dbReference>
<dbReference type="SMART" id="SM00091">
    <property type="entry name" value="PAS"/>
    <property type="match status" value="2"/>
</dbReference>
<dbReference type="CDD" id="cd00130">
    <property type="entry name" value="PAS"/>
    <property type="match status" value="2"/>
</dbReference>
<dbReference type="SUPFAM" id="SSF52172">
    <property type="entry name" value="CheY-like"/>
    <property type="match status" value="3"/>
</dbReference>
<dbReference type="SUPFAM" id="SSF55781">
    <property type="entry name" value="GAF domain-like"/>
    <property type="match status" value="1"/>
</dbReference>
<evidence type="ECO:0000259" key="17">
    <source>
        <dbReference type="PROSITE" id="PS50110"/>
    </source>
</evidence>
<dbReference type="SMART" id="SM00448">
    <property type="entry name" value="REC"/>
    <property type="match status" value="3"/>
</dbReference>
<dbReference type="InterPro" id="IPR036890">
    <property type="entry name" value="HATPase_C_sf"/>
</dbReference>
<dbReference type="SUPFAM" id="SSF47384">
    <property type="entry name" value="Homodimeric domain of signal transducing histidine kinase"/>
    <property type="match status" value="1"/>
</dbReference>
<evidence type="ECO:0000256" key="2">
    <source>
        <dbReference type="ARBA" id="ARBA00004370"/>
    </source>
</evidence>
<evidence type="ECO:0000313" key="20">
    <source>
        <dbReference type="EMBL" id="ERT05389.1"/>
    </source>
</evidence>
<feature type="modified residue" description="4-aspartylphosphate" evidence="14">
    <location>
        <position position="94"/>
    </location>
</feature>
<feature type="domain" description="PAC" evidence="19">
    <location>
        <begin position="540"/>
        <end position="592"/>
    </location>
</feature>
<name>U7QC27_9CYAN</name>
<evidence type="ECO:0000259" key="16">
    <source>
        <dbReference type="PROSITE" id="PS50109"/>
    </source>
</evidence>
<evidence type="ECO:0000256" key="10">
    <source>
        <dbReference type="ARBA" id="ARBA00023012"/>
    </source>
</evidence>
<dbReference type="InterPro" id="IPR000700">
    <property type="entry name" value="PAS-assoc_C"/>
</dbReference>
<dbReference type="PANTHER" id="PTHR45339:SF1">
    <property type="entry name" value="HYBRID SIGNAL TRANSDUCTION HISTIDINE KINASE J"/>
    <property type="match status" value="1"/>
</dbReference>
<accession>U7QC27</accession>
<keyword evidence="15" id="KW-0175">Coiled coil</keyword>
<dbReference type="InterPro" id="IPR029016">
    <property type="entry name" value="GAF-like_dom_sf"/>
</dbReference>
<keyword evidence="9" id="KW-0067">ATP-binding</keyword>
<dbReference type="SUPFAM" id="SSF55874">
    <property type="entry name" value="ATPase domain of HSP90 chaperone/DNA topoisomerase II/histidine kinase"/>
    <property type="match status" value="1"/>
</dbReference>
<dbReference type="FunFam" id="1.10.287.130:FF:000038">
    <property type="entry name" value="Sensory transduction histidine kinase"/>
    <property type="match status" value="1"/>
</dbReference>
<protein>
    <recommendedName>
        <fullName evidence="13">Circadian input-output histidine kinase CikA</fullName>
        <ecNumber evidence="4">2.7.13.3</ecNumber>
    </recommendedName>
</protein>
<dbReference type="Pfam" id="PF00072">
    <property type="entry name" value="Response_reg"/>
    <property type="match status" value="2"/>
</dbReference>
<organism evidence="20 21">
    <name type="scientific">Lyngbya aestuarii BL J</name>
    <dbReference type="NCBI Taxonomy" id="1348334"/>
    <lineage>
        <taxon>Bacteria</taxon>
        <taxon>Bacillati</taxon>
        <taxon>Cyanobacteriota</taxon>
        <taxon>Cyanophyceae</taxon>
        <taxon>Oscillatoriophycideae</taxon>
        <taxon>Oscillatoriales</taxon>
        <taxon>Microcoleaceae</taxon>
        <taxon>Lyngbya</taxon>
    </lineage>
</organism>
<comment type="caution">
    <text evidence="20">The sequence shown here is derived from an EMBL/GenBank/DDBJ whole genome shotgun (WGS) entry which is preliminary data.</text>
</comment>
<feature type="domain" description="Response regulatory" evidence="17">
    <location>
        <begin position="39"/>
        <end position="163"/>
    </location>
</feature>
<evidence type="ECO:0000256" key="1">
    <source>
        <dbReference type="ARBA" id="ARBA00000085"/>
    </source>
</evidence>
<dbReference type="SMART" id="SM00086">
    <property type="entry name" value="PAC"/>
    <property type="match status" value="2"/>
</dbReference>
<dbReference type="Gene3D" id="3.30.450.20">
    <property type="entry name" value="PAS domain"/>
    <property type="match status" value="2"/>
</dbReference>
<dbReference type="PROSITE" id="PS50112">
    <property type="entry name" value="PAS"/>
    <property type="match status" value="2"/>
</dbReference>
<keyword evidence="5 14" id="KW-0597">Phosphoprotein</keyword>
<feature type="modified residue" description="4-aspartylphosphate" evidence="14">
    <location>
        <position position="233"/>
    </location>
</feature>
<dbReference type="PROSITE" id="PS50109">
    <property type="entry name" value="HIS_KIN"/>
    <property type="match status" value="1"/>
</dbReference>
<dbReference type="InterPro" id="IPR004358">
    <property type="entry name" value="Sig_transdc_His_kin-like_C"/>
</dbReference>
<dbReference type="Proteomes" id="UP000017127">
    <property type="component" value="Unassembled WGS sequence"/>
</dbReference>
<evidence type="ECO:0000256" key="14">
    <source>
        <dbReference type="PROSITE-ProRule" id="PRU00169"/>
    </source>
</evidence>
<evidence type="ECO:0000256" key="5">
    <source>
        <dbReference type="ARBA" id="ARBA00022553"/>
    </source>
</evidence>
<feature type="coiled-coil region" evidence="15">
    <location>
        <begin position="732"/>
        <end position="759"/>
    </location>
</feature>
<evidence type="ECO:0000256" key="8">
    <source>
        <dbReference type="ARBA" id="ARBA00022777"/>
    </source>
</evidence>
<dbReference type="Pfam" id="PF00512">
    <property type="entry name" value="HisKA"/>
    <property type="match status" value="1"/>
</dbReference>
<dbReference type="RefSeq" id="WP_023068379.1">
    <property type="nucleotide sequence ID" value="NZ_AUZM01000059.1"/>
</dbReference>
<feature type="domain" description="PAC" evidence="19">
    <location>
        <begin position="403"/>
        <end position="457"/>
    </location>
</feature>
<dbReference type="FunFam" id="3.30.565.10:FF:000010">
    <property type="entry name" value="Sensor histidine kinase RcsC"/>
    <property type="match status" value="1"/>
</dbReference>
<dbReference type="InterPro" id="IPR003594">
    <property type="entry name" value="HATPase_dom"/>
</dbReference>
<comment type="catalytic activity">
    <reaction evidence="1">
        <text>ATP + protein L-histidine = ADP + protein N-phospho-L-histidine.</text>
        <dbReference type="EC" id="2.7.13.3"/>
    </reaction>
</comment>
<keyword evidence="11" id="KW-0472">Membrane</keyword>
<feature type="domain" description="PAS" evidence="18">
    <location>
        <begin position="329"/>
        <end position="378"/>
    </location>
</feature>
<sequence length="1253" mass="142374">MPKNINSQPNQSSPAEEEMIFIEEEDEISSLPDDTETWKIMIVDDDHSIHEVTQLALEQFTFEGKSLHFISAYSATEAQQLILKHPDTAILFVDVIMETEEAGLDFVKYVRETLNNTLTRIILRTGHPGQAPEAQVILNYDINDYKTKLELTQEKLITTVTLSLRNYRTLQQTFEQDIKSSSGDILIVDDDTNHLTLLVQILQKNGYKIRETQSGKHAILSANMSQPDLIILDVMMPDLDGYTVCKHLKANPKTCNIPILFISALDGTVDQVKAFGVGGVDFISKPFEIEEVLARVETHLTNQKLKQQLKDQNHQLQQEITIRTTSEAYLRLLQRAVDASSNGIVIADAQLTDKPLTYVNSGFERTTGYRADEVIGENCRFLQGADIDQPTLIEMRKGIAEGRETNIIVRNYRKDGTLFWNKLSISPVHDEEGNLTHFIGIQEDISDRIFAEVAQKQAEEELRRSETLLNETQHIAKVGGWSWDFIDHKYWGSEQMYQLTGIHPDDPISSLEQIEQRIHPEDRSRVRQATFEALRQGITSKIEFRTLDQDNTIHHLISRTQVQQDDAGQIIRLYGTLQDISDYKQREEALQLFSEEIACKTGEEFFRTCVQYLAQVLKVKYAVIAEAIDETKQKLRTLAFWDGDSLRENLEYDISGTPCKPVINQGWCYHPAQIMQYFPDNLFLAQLGVESYWGIPLANSTGESIGLIYIMDVAPLEINLDHEMIMKIFATRTEAELERQQFEITLRQAKETAEAANRSKSTFLANMSHELRTPLNAILGFSQLLSRSINLSGDEQDSLEVIHSSGQHLLTLINQVLDLSKIEAGRMKMQPRQFDLFNLLESLERMFTQKASNKNLELKFDCHPDIPPLIYTDETKLRQILINLLSNAIKFTPTGEIILWVYPRWSNLEAIPPSHLPGGTYALSFEVKDTGVGIAPHECEQLFQAFVQTSSGQQAQEGTGLGLKISQQFIHLMGGEITVDSDLGEGTTFQFMIPVEISEDEISTPSSEHLRVIALEPNQPRYRILIVDDRPNNRQLLIELLTPVGFEVRGAKEGQEAVKLWSSWQPHLIFMDLRMPIMDGYQATRQIRQLEAARKTEPRSQTIIPSDPNIEKTTIIAITAGILETEKAMALSVGCDDFLRKPFLERDIFDRIAQHLEVHYICQESTLAPIAHGVFSGTLTAQDMAKLPSEWLAQFHQAIIEGRSQRMQSLIEQIHSQYPSVADTLIYLVDRYQYEQLLALTEPKTDRSVSRGS</sequence>
<feature type="domain" description="PAS" evidence="18">
    <location>
        <begin position="493"/>
        <end position="537"/>
    </location>
</feature>
<comment type="similarity">
    <text evidence="3">In the N-terminal section; belongs to the phytochrome family.</text>
</comment>
<dbReference type="InterPro" id="IPR011006">
    <property type="entry name" value="CheY-like_superfamily"/>
</dbReference>
<dbReference type="InterPro" id="IPR003661">
    <property type="entry name" value="HisK_dim/P_dom"/>
</dbReference>
<feature type="modified residue" description="4-aspartylphosphate" evidence="14">
    <location>
        <position position="1072"/>
    </location>
</feature>
<comment type="subcellular location">
    <subcellularLocation>
        <location evidence="2">Membrane</location>
    </subcellularLocation>
</comment>
<dbReference type="CDD" id="cd00082">
    <property type="entry name" value="HisKA"/>
    <property type="match status" value="1"/>
</dbReference>
<dbReference type="GO" id="GO:0005524">
    <property type="term" value="F:ATP binding"/>
    <property type="evidence" value="ECO:0007669"/>
    <property type="project" value="UniProtKB-KW"/>
</dbReference>
<dbReference type="Pfam" id="PF02518">
    <property type="entry name" value="HATPase_c"/>
    <property type="match status" value="1"/>
</dbReference>
<dbReference type="Gene3D" id="3.30.450.40">
    <property type="match status" value="1"/>
</dbReference>
<dbReference type="InterPro" id="IPR036097">
    <property type="entry name" value="HisK_dim/P_sf"/>
</dbReference>
<evidence type="ECO:0000256" key="4">
    <source>
        <dbReference type="ARBA" id="ARBA00012438"/>
    </source>
</evidence>
<keyword evidence="6" id="KW-0808">Transferase</keyword>
<keyword evidence="21" id="KW-1185">Reference proteome</keyword>
<dbReference type="SMART" id="SM00388">
    <property type="entry name" value="HisKA"/>
    <property type="match status" value="1"/>
</dbReference>
<dbReference type="PATRIC" id="fig|1348334.3.peg.4502"/>
<keyword evidence="8" id="KW-0418">Kinase</keyword>